<proteinExistence type="predicted"/>
<reference evidence="1 2" key="1">
    <citation type="submission" date="2020-06" db="EMBL/GenBank/DDBJ databases">
        <title>Actinokineospora xiongansis sp. nov., isolated from soil of Baiyangdian.</title>
        <authorList>
            <person name="Zhang X."/>
        </authorList>
    </citation>
    <scope>NUCLEOTIDE SEQUENCE [LARGE SCALE GENOMIC DNA]</scope>
    <source>
        <strain evidence="1 2">HBU206404</strain>
    </source>
</reference>
<gene>
    <name evidence="1" type="ORF">GPZ80_09300</name>
</gene>
<organism evidence="1 2">
    <name type="scientific">Actinokineospora xionganensis</name>
    <dbReference type="NCBI Taxonomy" id="2684470"/>
    <lineage>
        <taxon>Bacteria</taxon>
        <taxon>Bacillati</taxon>
        <taxon>Actinomycetota</taxon>
        <taxon>Actinomycetes</taxon>
        <taxon>Pseudonocardiales</taxon>
        <taxon>Pseudonocardiaceae</taxon>
        <taxon>Actinokineospora</taxon>
    </lineage>
</organism>
<protein>
    <recommendedName>
        <fullName evidence="3">ApeA N-terminal domain-containing protein</fullName>
    </recommendedName>
</protein>
<comment type="caution">
    <text evidence="1">The sequence shown here is derived from an EMBL/GenBank/DDBJ whole genome shotgun (WGS) entry which is preliminary data.</text>
</comment>
<sequence>MKAQDDEIARMTFVDLRDYVAQRLGTEEWLTLYRFDPWGAPGTEAMFFCALAQPDHLDEALSDDEWDLLVGNGGPGFESYSGGTYRYVRIGDRPVEPFIHSRSFPGPSESYNELSEEFRLFHNLCVDQKTGRHFLFDDGGDEVDVARVTPDQVQVRLRYLKEYLAARDMCLLIFFEYNRYSTLTPLELGVGDEGRWEEQYAGFRFSQFLLEPWFSIDAHKSANSIARLRGKKVVRPGLIAADHKPWDRKKTYENFIIGTDENGEELLFTSNDEQLGNYFGKNPEAPHYLTPVFFRKQVLAKYYADARRYRVSDSNLSCVNSWSLRIDNNHSSYVTVFLGDLGHLPQKEQLYWKSFNVVPDGSISATYFGRSILGQWLEPEAPDLLFKSRYERFGQKWFAKFDWYFFKPLKAADAHYFDTLHLPDDGNQAEFDSQVMALAKVLIERINEKEIRKHIKVEDREAGISKLEKYLTVQGYLDAGDRLLLLRNLQDLRSGPAHVKGERYERALTYFQVEDLGYTQAFGAILTSAIELLEALSTHFGIDDDGTDDLNDLKESLT</sequence>
<keyword evidence="2" id="KW-1185">Reference proteome</keyword>
<evidence type="ECO:0000313" key="1">
    <source>
        <dbReference type="EMBL" id="MBC6447364.1"/>
    </source>
</evidence>
<evidence type="ECO:0008006" key="3">
    <source>
        <dbReference type="Google" id="ProtNLM"/>
    </source>
</evidence>
<name>A0ABR7L4K8_9PSEU</name>
<accession>A0ABR7L4K8</accession>
<evidence type="ECO:0000313" key="2">
    <source>
        <dbReference type="Proteomes" id="UP000734823"/>
    </source>
</evidence>
<dbReference type="RefSeq" id="WP_187219885.1">
    <property type="nucleotide sequence ID" value="NZ_JABVED010000004.1"/>
</dbReference>
<dbReference type="Proteomes" id="UP000734823">
    <property type="component" value="Unassembled WGS sequence"/>
</dbReference>
<dbReference type="EMBL" id="JABVED010000004">
    <property type="protein sequence ID" value="MBC6447364.1"/>
    <property type="molecule type" value="Genomic_DNA"/>
</dbReference>